<proteinExistence type="predicted"/>
<dbReference type="AlphaFoldDB" id="A0A5M8QPK0"/>
<dbReference type="InterPro" id="IPR014710">
    <property type="entry name" value="RmlC-like_jellyroll"/>
</dbReference>
<comment type="caution">
    <text evidence="2">The sequence shown here is derived from an EMBL/GenBank/DDBJ whole genome shotgun (WGS) entry which is preliminary data.</text>
</comment>
<feature type="domain" description="Cyclic nucleotide-binding" evidence="1">
    <location>
        <begin position="41"/>
        <end position="124"/>
    </location>
</feature>
<evidence type="ECO:0000313" key="3">
    <source>
        <dbReference type="Proteomes" id="UP000323866"/>
    </source>
</evidence>
<reference evidence="2 3" key="2">
    <citation type="submission" date="2019-09" db="EMBL/GenBank/DDBJ databases">
        <title>A bacterium isolated from glacier soil.</title>
        <authorList>
            <person name="Liu Q."/>
        </authorList>
    </citation>
    <scope>NUCLEOTIDE SEQUENCE [LARGE SCALE GENOMIC DNA]</scope>
    <source>
        <strain evidence="2 3">MDT1-10-3</strain>
    </source>
</reference>
<dbReference type="SUPFAM" id="SSF51206">
    <property type="entry name" value="cAMP-binding domain-like"/>
    <property type="match status" value="1"/>
</dbReference>
<organism evidence="2 3">
    <name type="scientific">Rufibacter glacialis</name>
    <dbReference type="NCBI Taxonomy" id="1259555"/>
    <lineage>
        <taxon>Bacteria</taxon>
        <taxon>Pseudomonadati</taxon>
        <taxon>Bacteroidota</taxon>
        <taxon>Cytophagia</taxon>
        <taxon>Cytophagales</taxon>
        <taxon>Hymenobacteraceae</taxon>
        <taxon>Rufibacter</taxon>
    </lineage>
</organism>
<evidence type="ECO:0000259" key="1">
    <source>
        <dbReference type="Pfam" id="PF00027"/>
    </source>
</evidence>
<sequence>MQDQPSYLFPLPHTSLIAALAQHVTLSQEEEAAFLAICEIREAKKKEFLLHTGQPTRALYFVQKGCLRSFIVDKAGKEVNLEFAVEHYWISDIGFGKPALLSIQALEPTQYVQINIAAFEQLTQGYPVFNLFFRKLLQNGYFAFKKRTLSGMTQTAAENYRDFLLKFPDLSQRIPQYHIASYLGITPEFFSSIKSEGLDLYQQAIS</sequence>
<dbReference type="OrthoDB" id="792939at2"/>
<gene>
    <name evidence="2" type="ORF">FOE74_00470</name>
</gene>
<dbReference type="InterPro" id="IPR018490">
    <property type="entry name" value="cNMP-bd_dom_sf"/>
</dbReference>
<dbReference type="CDD" id="cd00038">
    <property type="entry name" value="CAP_ED"/>
    <property type="match status" value="1"/>
</dbReference>
<protein>
    <submittedName>
        <fullName evidence="2">Crp/Fnr family transcriptional regulator</fullName>
    </submittedName>
</protein>
<dbReference type="InterPro" id="IPR000595">
    <property type="entry name" value="cNMP-bd_dom"/>
</dbReference>
<reference evidence="2 3" key="1">
    <citation type="submission" date="2019-07" db="EMBL/GenBank/DDBJ databases">
        <authorList>
            <person name="Qu J.-H."/>
        </authorList>
    </citation>
    <scope>NUCLEOTIDE SEQUENCE [LARGE SCALE GENOMIC DNA]</scope>
    <source>
        <strain evidence="2 3">MDT1-10-3</strain>
    </source>
</reference>
<name>A0A5M8QPK0_9BACT</name>
<dbReference type="EMBL" id="VKKZ01000001">
    <property type="protein sequence ID" value="KAA6438147.1"/>
    <property type="molecule type" value="Genomic_DNA"/>
</dbReference>
<dbReference type="Gene3D" id="2.60.120.10">
    <property type="entry name" value="Jelly Rolls"/>
    <property type="match status" value="1"/>
</dbReference>
<dbReference type="Pfam" id="PF00027">
    <property type="entry name" value="cNMP_binding"/>
    <property type="match status" value="1"/>
</dbReference>
<evidence type="ECO:0000313" key="2">
    <source>
        <dbReference type="EMBL" id="KAA6438147.1"/>
    </source>
</evidence>
<accession>A0A5M8QPK0</accession>
<dbReference type="Proteomes" id="UP000323866">
    <property type="component" value="Unassembled WGS sequence"/>
</dbReference>